<feature type="region of interest" description="Disordered" evidence="1">
    <location>
        <begin position="1"/>
        <end position="46"/>
    </location>
</feature>
<dbReference type="CDD" id="cd00882">
    <property type="entry name" value="Ras_like_GTPase"/>
    <property type="match status" value="1"/>
</dbReference>
<gene>
    <name evidence="3" type="ORF">D9756_010509</name>
</gene>
<dbReference type="Pfam" id="PF01926">
    <property type="entry name" value="MMR_HSR1"/>
    <property type="match status" value="1"/>
</dbReference>
<evidence type="ECO:0000313" key="4">
    <source>
        <dbReference type="Proteomes" id="UP000559027"/>
    </source>
</evidence>
<dbReference type="EMBL" id="JAACJO010000020">
    <property type="protein sequence ID" value="KAF5348245.1"/>
    <property type="molecule type" value="Genomic_DNA"/>
</dbReference>
<evidence type="ECO:0000259" key="2">
    <source>
        <dbReference type="Pfam" id="PF01926"/>
    </source>
</evidence>
<comment type="caution">
    <text evidence="3">The sequence shown here is derived from an EMBL/GenBank/DDBJ whole genome shotgun (WGS) entry which is preliminary data.</text>
</comment>
<dbReference type="SUPFAM" id="SSF52540">
    <property type="entry name" value="P-loop containing nucleoside triphosphate hydrolases"/>
    <property type="match status" value="1"/>
</dbReference>
<organism evidence="3 4">
    <name type="scientific">Leucocoprinus leucothites</name>
    <dbReference type="NCBI Taxonomy" id="201217"/>
    <lineage>
        <taxon>Eukaryota</taxon>
        <taxon>Fungi</taxon>
        <taxon>Dikarya</taxon>
        <taxon>Basidiomycota</taxon>
        <taxon>Agaricomycotina</taxon>
        <taxon>Agaricomycetes</taxon>
        <taxon>Agaricomycetidae</taxon>
        <taxon>Agaricales</taxon>
        <taxon>Agaricineae</taxon>
        <taxon>Agaricaceae</taxon>
        <taxon>Leucocoprinus</taxon>
    </lineage>
</organism>
<evidence type="ECO:0000256" key="1">
    <source>
        <dbReference type="SAM" id="MobiDB-lite"/>
    </source>
</evidence>
<dbReference type="Gene3D" id="3.40.50.300">
    <property type="entry name" value="P-loop containing nucleotide triphosphate hydrolases"/>
    <property type="match status" value="1"/>
</dbReference>
<feature type="compositionally biased region" description="Basic and acidic residues" evidence="1">
    <location>
        <begin position="35"/>
        <end position="46"/>
    </location>
</feature>
<evidence type="ECO:0000313" key="3">
    <source>
        <dbReference type="EMBL" id="KAF5348245.1"/>
    </source>
</evidence>
<dbReference type="GO" id="GO:0030488">
    <property type="term" value="P:tRNA methylation"/>
    <property type="evidence" value="ECO:0007669"/>
    <property type="project" value="TreeGrafter"/>
</dbReference>
<feature type="compositionally biased region" description="Low complexity" evidence="1">
    <location>
        <begin position="11"/>
        <end position="23"/>
    </location>
</feature>
<keyword evidence="4" id="KW-1185">Reference proteome</keyword>
<dbReference type="GO" id="GO:0005525">
    <property type="term" value="F:GTP binding"/>
    <property type="evidence" value="ECO:0007669"/>
    <property type="project" value="InterPro"/>
</dbReference>
<dbReference type="InterPro" id="IPR006073">
    <property type="entry name" value="GTP-bd"/>
</dbReference>
<reference evidence="3 4" key="1">
    <citation type="journal article" date="2020" name="ISME J.">
        <title>Uncovering the hidden diversity of litter-decomposition mechanisms in mushroom-forming fungi.</title>
        <authorList>
            <person name="Floudas D."/>
            <person name="Bentzer J."/>
            <person name="Ahren D."/>
            <person name="Johansson T."/>
            <person name="Persson P."/>
            <person name="Tunlid A."/>
        </authorList>
    </citation>
    <scope>NUCLEOTIDE SEQUENCE [LARGE SCALE GENOMIC DNA]</scope>
    <source>
        <strain evidence="3 4">CBS 146.42</strain>
    </source>
</reference>
<dbReference type="PANTHER" id="PTHR42714">
    <property type="entry name" value="TRNA MODIFICATION GTPASE GTPBP3"/>
    <property type="match status" value="1"/>
</dbReference>
<accession>A0A8H5CUN2</accession>
<dbReference type="InterPro" id="IPR027417">
    <property type="entry name" value="P-loop_NTPase"/>
</dbReference>
<dbReference type="GO" id="GO:0005737">
    <property type="term" value="C:cytoplasm"/>
    <property type="evidence" value="ECO:0007669"/>
    <property type="project" value="TreeGrafter"/>
</dbReference>
<feature type="domain" description="G" evidence="2">
    <location>
        <begin position="47"/>
        <end position="168"/>
    </location>
</feature>
<protein>
    <recommendedName>
        <fullName evidence="2">G domain-containing protein</fullName>
    </recommendedName>
</protein>
<dbReference type="GO" id="GO:0002098">
    <property type="term" value="P:tRNA wobble uridine modification"/>
    <property type="evidence" value="ECO:0007669"/>
    <property type="project" value="TreeGrafter"/>
</dbReference>
<dbReference type="PANTHER" id="PTHR42714:SF2">
    <property type="entry name" value="TRNA MODIFICATION GTPASE GTPBP3, MITOCHONDRIAL"/>
    <property type="match status" value="1"/>
</dbReference>
<dbReference type="Proteomes" id="UP000559027">
    <property type="component" value="Unassembled WGS sequence"/>
</dbReference>
<feature type="region of interest" description="Disordered" evidence="1">
    <location>
        <begin position="263"/>
        <end position="283"/>
    </location>
</feature>
<sequence>MVTPPGGLPRQSSGQSPQASSTSKKSTLQSPKPCAQRDESHQDNGKDVVIVGRQGVGKSSLVNLLLNKENASTSSDARSHTKHDTPYDLMVYRERVVLWDTVGLVLPPIPDVFPLLQVQNGLASVIVFVVSKNALLVEEVQKYWEPVQEARQKWKRSSGKKVPIILVVTGLENENPDSNVNNLDGWWTTTNGDLFKDNGITPDEVACVTALRGKFQPQTGRHVNDPLYRASREKILWLIAKCINGLEEQVGIGQKQETFSRSRKHWAEAGSIGQKQRVRRERT</sequence>
<dbReference type="OrthoDB" id="8954335at2759"/>
<dbReference type="AlphaFoldDB" id="A0A8H5CUN2"/>
<proteinExistence type="predicted"/>
<name>A0A8H5CUN2_9AGAR</name>